<gene>
    <name evidence="8" type="primary">gp_16137</name>
</gene>
<comment type="cofactor">
    <cofactor evidence="1">
        <name>Mg(2+)</name>
        <dbReference type="ChEBI" id="CHEBI:18420"/>
    </cofactor>
</comment>
<dbReference type="Gene3D" id="1.10.10.10">
    <property type="entry name" value="Winged helix-like DNA-binding domain superfamily/Winged helix DNA-binding domain"/>
    <property type="match status" value="1"/>
</dbReference>
<keyword evidence="3" id="KW-0540">Nuclease</keyword>
<dbReference type="InterPro" id="IPR036388">
    <property type="entry name" value="WH-like_DNA-bd_sf"/>
</dbReference>
<name>A0AAE7RYB6_9CAUD</name>
<dbReference type="InterPro" id="IPR035901">
    <property type="entry name" value="GIY-YIG_endonuc_sf"/>
</dbReference>
<sequence length="207" mass="24046">MNNYCVYKHTSPSGKVYVGITKLKPKYRWNNGKGYTRTDEQILFKRAIIKYGWDNFTHTIILDNVSELEAKYTERYLIRWYKIHNLSYNITDGGDGALGAGHTHTGWHHSTESKRKMSESRKGILSGINNPMFGRHETNPTFGKFGKNHPASKMVKQYTKEDIFVRYWDCISDVERELNIKVTHITACCNGRQKTAGGYIWKRETNK</sequence>
<keyword evidence="4" id="KW-0255">Endonuclease</keyword>
<dbReference type="InterPro" id="IPR003611">
    <property type="entry name" value="NUMOD3"/>
</dbReference>
<dbReference type="SMART" id="SM00497">
    <property type="entry name" value="IENR1"/>
    <property type="match status" value="1"/>
</dbReference>
<dbReference type="GO" id="GO:0004519">
    <property type="term" value="F:endonuclease activity"/>
    <property type="evidence" value="ECO:0007669"/>
    <property type="project" value="UniProtKB-KW"/>
</dbReference>
<evidence type="ECO:0000256" key="1">
    <source>
        <dbReference type="ARBA" id="ARBA00001946"/>
    </source>
</evidence>
<keyword evidence="5" id="KW-0378">Hydrolase</keyword>
<reference evidence="8 9" key="1">
    <citation type="submission" date="2021-04" db="EMBL/GenBank/DDBJ databases">
        <authorList>
            <person name="Shkoporov A.N."/>
            <person name="Stockdale S.R."/>
            <person name="Guerin E."/>
            <person name="Ross R.P."/>
            <person name="Hill C."/>
        </authorList>
    </citation>
    <scope>NUCLEOTIDE SEQUENCE [LARGE SCALE GENOMIC DNA]</scope>
    <source>
        <strain evidence="9">cr151_1</strain>
    </source>
</reference>
<dbReference type="EMBL" id="MZ130478">
    <property type="protein sequence ID" value="QWM89453.1"/>
    <property type="molecule type" value="Genomic_DNA"/>
</dbReference>
<keyword evidence="6" id="KW-0460">Magnesium</keyword>
<dbReference type="Pfam" id="PF07460">
    <property type="entry name" value="NUMOD3"/>
    <property type="match status" value="1"/>
</dbReference>
<dbReference type="InterPro" id="IPR000305">
    <property type="entry name" value="GIY-YIG_endonuc"/>
</dbReference>
<feature type="domain" description="GIY-YIG" evidence="7">
    <location>
        <begin position="2"/>
        <end position="90"/>
    </location>
</feature>
<dbReference type="GO" id="GO:0003677">
    <property type="term" value="F:DNA binding"/>
    <property type="evidence" value="ECO:0007669"/>
    <property type="project" value="InterPro"/>
</dbReference>
<dbReference type="GeneID" id="75691873"/>
<proteinExistence type="predicted"/>
<dbReference type="InterPro" id="IPR003647">
    <property type="entry name" value="Intron_nuc_1_rpt"/>
</dbReference>
<protein>
    <recommendedName>
        <fullName evidence="7">GIY-YIG domain-containing protein</fullName>
    </recommendedName>
</protein>
<evidence type="ECO:0000256" key="2">
    <source>
        <dbReference type="ARBA" id="ARBA00010045"/>
    </source>
</evidence>
<evidence type="ECO:0000256" key="3">
    <source>
        <dbReference type="ARBA" id="ARBA00022722"/>
    </source>
</evidence>
<dbReference type="KEGG" id="vg:75691873"/>
<evidence type="ECO:0000313" key="9">
    <source>
        <dbReference type="Proteomes" id="UP000827406"/>
    </source>
</evidence>
<dbReference type="SUPFAM" id="SSF82771">
    <property type="entry name" value="GIY-YIG endonuclease"/>
    <property type="match status" value="1"/>
</dbReference>
<dbReference type="SUPFAM" id="SSF64496">
    <property type="entry name" value="DNA-binding domain of intron-encoded endonucleases"/>
    <property type="match status" value="1"/>
</dbReference>
<dbReference type="InterPro" id="IPR006350">
    <property type="entry name" value="Intron_endoG1"/>
</dbReference>
<dbReference type="NCBIfam" id="TIGR01453">
    <property type="entry name" value="grpIintron_endo"/>
    <property type="match status" value="1"/>
</dbReference>
<evidence type="ECO:0000256" key="5">
    <source>
        <dbReference type="ARBA" id="ARBA00022801"/>
    </source>
</evidence>
<organism evidence="8 9">
    <name type="scientific">uncultured phage cr151_1</name>
    <dbReference type="NCBI Taxonomy" id="2986406"/>
    <lineage>
        <taxon>Viruses</taxon>
        <taxon>Duplodnaviria</taxon>
        <taxon>Heunggongvirae</taxon>
        <taxon>Uroviricota</taxon>
        <taxon>Caudoviricetes</taxon>
        <taxon>Crassvirales</taxon>
        <taxon>Steigviridae</taxon>
        <taxon>Asinivirinae</taxon>
        <taxon>Kolpuevirus</taxon>
        <taxon>Kolpuevirus coli</taxon>
    </lineage>
</organism>
<dbReference type="PROSITE" id="PS50164">
    <property type="entry name" value="GIY_YIG"/>
    <property type="match status" value="1"/>
</dbReference>
<keyword evidence="9" id="KW-1185">Reference proteome</keyword>
<evidence type="ECO:0000256" key="4">
    <source>
        <dbReference type="ARBA" id="ARBA00022759"/>
    </source>
</evidence>
<dbReference type="Gene3D" id="3.40.1440.10">
    <property type="entry name" value="GIY-YIG endonuclease"/>
    <property type="match status" value="1"/>
</dbReference>
<evidence type="ECO:0000256" key="6">
    <source>
        <dbReference type="ARBA" id="ARBA00022842"/>
    </source>
</evidence>
<evidence type="ECO:0000313" key="8">
    <source>
        <dbReference type="EMBL" id="QWM89453.1"/>
    </source>
</evidence>
<dbReference type="RefSeq" id="YP_010359025.1">
    <property type="nucleotide sequence ID" value="NC_062768.1"/>
</dbReference>
<dbReference type="SMART" id="SM00465">
    <property type="entry name" value="GIYc"/>
    <property type="match status" value="1"/>
</dbReference>
<dbReference type="GO" id="GO:0016787">
    <property type="term" value="F:hydrolase activity"/>
    <property type="evidence" value="ECO:0007669"/>
    <property type="project" value="UniProtKB-KW"/>
</dbReference>
<comment type="similarity">
    <text evidence="2">To endonucleases of group I introns of fungi and phage.</text>
</comment>
<accession>A0AAE7RYB6</accession>
<evidence type="ECO:0000259" key="7">
    <source>
        <dbReference type="PROSITE" id="PS50164"/>
    </source>
</evidence>
<dbReference type="Proteomes" id="UP000827406">
    <property type="component" value="Segment"/>
</dbReference>